<organism evidence="1 2">
    <name type="scientific">Riccia sorocarpa</name>
    <dbReference type="NCBI Taxonomy" id="122646"/>
    <lineage>
        <taxon>Eukaryota</taxon>
        <taxon>Viridiplantae</taxon>
        <taxon>Streptophyta</taxon>
        <taxon>Embryophyta</taxon>
        <taxon>Marchantiophyta</taxon>
        <taxon>Marchantiopsida</taxon>
        <taxon>Marchantiidae</taxon>
        <taxon>Marchantiales</taxon>
        <taxon>Ricciaceae</taxon>
        <taxon>Riccia</taxon>
    </lineage>
</organism>
<comment type="caution">
    <text evidence="1">The sequence shown here is derived from an EMBL/GenBank/DDBJ whole genome shotgun (WGS) entry which is preliminary data.</text>
</comment>
<gene>
    <name evidence="1" type="ORF">R1sor_013475</name>
</gene>
<dbReference type="EMBL" id="JBJQOH010000004">
    <property type="protein sequence ID" value="KAL3687166.1"/>
    <property type="molecule type" value="Genomic_DNA"/>
</dbReference>
<dbReference type="InterPro" id="IPR004242">
    <property type="entry name" value="Transposase_21"/>
</dbReference>
<dbReference type="AlphaFoldDB" id="A0ABD3H8M8"/>
<evidence type="ECO:0000313" key="1">
    <source>
        <dbReference type="EMBL" id="KAL3687166.1"/>
    </source>
</evidence>
<dbReference type="Proteomes" id="UP001633002">
    <property type="component" value="Unassembled WGS sequence"/>
</dbReference>
<protein>
    <submittedName>
        <fullName evidence="1">Uncharacterized protein</fullName>
    </submittedName>
</protein>
<dbReference type="Pfam" id="PF02992">
    <property type="entry name" value="Transposase_21"/>
    <property type="match status" value="1"/>
</dbReference>
<sequence>MRSAADSSAMHHVEQTFQAMQGNPCAVRFRLAIDGFSPVGFSRKSYSIWPVMFINYNNTSLPVIEELKALWDGVPAYDMRPSCPEEERRFVLNAIWLWTIHDSPGVPKPPVTQFTDWYVTEYGIREGVQEHARSGLNHIPILAELPYYDSLLIQNLGDPMHQEGNITKNLLRHLFGHEDEMHHRKACKSLMCI</sequence>
<proteinExistence type="predicted"/>
<keyword evidence="2" id="KW-1185">Reference proteome</keyword>
<reference evidence="1 2" key="1">
    <citation type="submission" date="2024-09" db="EMBL/GenBank/DDBJ databases">
        <title>Chromosome-scale assembly of Riccia sorocarpa.</title>
        <authorList>
            <person name="Paukszto L."/>
        </authorList>
    </citation>
    <scope>NUCLEOTIDE SEQUENCE [LARGE SCALE GENOMIC DNA]</scope>
    <source>
        <strain evidence="1">LP-2024</strain>
        <tissue evidence="1">Aerial parts of the thallus</tissue>
    </source>
</reference>
<name>A0ABD3H8M8_9MARC</name>
<accession>A0ABD3H8M8</accession>
<evidence type="ECO:0000313" key="2">
    <source>
        <dbReference type="Proteomes" id="UP001633002"/>
    </source>
</evidence>